<protein>
    <submittedName>
        <fullName evidence="1">Uncharacterized protein</fullName>
    </submittedName>
</protein>
<accession>A0A3M7SJU9</accession>
<sequence length="183" mass="21848">MYIFIKINFFSLNSSEKKEEIVRERSKLHSNLSGSLIYHNLLNIPESLNFKSHCSTIPFCFVSAWTLNCECKVCNCYTQQTGNLLACISELLNYRSLSGVRILNVNRYENYVQNHTSFYNVYKFRKIPLFFSNRKNLFLKIHLFYLNIIINLKIKINFFRQSHDRLEWRFSFQPLDNCCVEIL</sequence>
<proteinExistence type="predicted"/>
<dbReference type="EMBL" id="REGN01001246">
    <property type="protein sequence ID" value="RNA36053.1"/>
    <property type="molecule type" value="Genomic_DNA"/>
</dbReference>
<organism evidence="1 2">
    <name type="scientific">Brachionus plicatilis</name>
    <name type="common">Marine rotifer</name>
    <name type="synonym">Brachionus muelleri</name>
    <dbReference type="NCBI Taxonomy" id="10195"/>
    <lineage>
        <taxon>Eukaryota</taxon>
        <taxon>Metazoa</taxon>
        <taxon>Spiralia</taxon>
        <taxon>Gnathifera</taxon>
        <taxon>Rotifera</taxon>
        <taxon>Eurotatoria</taxon>
        <taxon>Monogononta</taxon>
        <taxon>Pseudotrocha</taxon>
        <taxon>Ploima</taxon>
        <taxon>Brachionidae</taxon>
        <taxon>Brachionus</taxon>
    </lineage>
</organism>
<reference evidence="1 2" key="1">
    <citation type="journal article" date="2018" name="Sci. Rep.">
        <title>Genomic signatures of local adaptation to the degree of environmental predictability in rotifers.</title>
        <authorList>
            <person name="Franch-Gras L."/>
            <person name="Hahn C."/>
            <person name="Garcia-Roger E.M."/>
            <person name="Carmona M.J."/>
            <person name="Serra M."/>
            <person name="Gomez A."/>
        </authorList>
    </citation>
    <scope>NUCLEOTIDE SEQUENCE [LARGE SCALE GENOMIC DNA]</scope>
    <source>
        <strain evidence="1">HYR1</strain>
    </source>
</reference>
<comment type="caution">
    <text evidence="1">The sequence shown here is derived from an EMBL/GenBank/DDBJ whole genome shotgun (WGS) entry which is preliminary data.</text>
</comment>
<evidence type="ECO:0000313" key="2">
    <source>
        <dbReference type="Proteomes" id="UP000276133"/>
    </source>
</evidence>
<gene>
    <name evidence="1" type="ORF">BpHYR1_052702</name>
</gene>
<dbReference type="Proteomes" id="UP000276133">
    <property type="component" value="Unassembled WGS sequence"/>
</dbReference>
<keyword evidence="2" id="KW-1185">Reference proteome</keyword>
<dbReference type="AlphaFoldDB" id="A0A3M7SJU9"/>
<evidence type="ECO:0000313" key="1">
    <source>
        <dbReference type="EMBL" id="RNA36053.1"/>
    </source>
</evidence>
<name>A0A3M7SJU9_BRAPC</name>